<name>A0A165YX91_9EURY</name>
<evidence type="ECO:0000313" key="2">
    <source>
        <dbReference type="EMBL" id="KZX09978.1"/>
    </source>
</evidence>
<reference evidence="2 3" key="1">
    <citation type="submission" date="2016-04" db="EMBL/GenBank/DDBJ databases">
        <title>Genome sequence of Methanobrevibacter curvatus DSM 11111.</title>
        <authorList>
            <person name="Poehlein A."/>
            <person name="Seedorf H."/>
            <person name="Daniel R."/>
        </authorList>
    </citation>
    <scope>NUCLEOTIDE SEQUENCE [LARGE SCALE GENOMIC DNA]</scope>
    <source>
        <strain evidence="2 3">DSM 11111</strain>
    </source>
</reference>
<feature type="transmembrane region" description="Helical" evidence="1">
    <location>
        <begin position="51"/>
        <end position="71"/>
    </location>
</feature>
<keyword evidence="3" id="KW-1185">Reference proteome</keyword>
<organism evidence="2 3">
    <name type="scientific">Methanobrevibacter curvatus</name>
    <dbReference type="NCBI Taxonomy" id="49547"/>
    <lineage>
        <taxon>Archaea</taxon>
        <taxon>Methanobacteriati</taxon>
        <taxon>Methanobacteriota</taxon>
        <taxon>Methanomada group</taxon>
        <taxon>Methanobacteria</taxon>
        <taxon>Methanobacteriales</taxon>
        <taxon>Methanobacteriaceae</taxon>
        <taxon>Methanobrevibacter</taxon>
    </lineage>
</organism>
<feature type="transmembrane region" description="Helical" evidence="1">
    <location>
        <begin position="92"/>
        <end position="113"/>
    </location>
</feature>
<dbReference type="RefSeq" id="WP_067092845.1">
    <property type="nucleotide sequence ID" value="NZ_LWMV01000232.1"/>
</dbReference>
<keyword evidence="1" id="KW-1133">Transmembrane helix</keyword>
<feature type="transmembrane region" description="Helical" evidence="1">
    <location>
        <begin position="119"/>
        <end position="138"/>
    </location>
</feature>
<proteinExistence type="predicted"/>
<evidence type="ECO:0000313" key="3">
    <source>
        <dbReference type="Proteomes" id="UP000077245"/>
    </source>
</evidence>
<gene>
    <name evidence="2" type="ORF">MBCUR_19950</name>
</gene>
<protein>
    <recommendedName>
        <fullName evidence="4">FAR-17a/AIG1-like protein</fullName>
    </recommendedName>
</protein>
<comment type="caution">
    <text evidence="2">The sequence shown here is derived from an EMBL/GenBank/DDBJ whole genome shotgun (WGS) entry which is preliminary data.</text>
</comment>
<dbReference type="NCBIfam" id="NF038065">
    <property type="entry name" value="Pr6Pr"/>
    <property type="match status" value="1"/>
</dbReference>
<feature type="transmembrane region" description="Helical" evidence="1">
    <location>
        <begin position="190"/>
        <end position="210"/>
    </location>
</feature>
<dbReference type="AlphaFoldDB" id="A0A165YX91"/>
<dbReference type="InterPro" id="IPR049713">
    <property type="entry name" value="Pr6Pr-like"/>
</dbReference>
<feature type="transmembrane region" description="Helical" evidence="1">
    <location>
        <begin position="150"/>
        <end position="170"/>
    </location>
</feature>
<keyword evidence="1" id="KW-0812">Transmembrane</keyword>
<feature type="transmembrane region" description="Helical" evidence="1">
    <location>
        <begin position="20"/>
        <end position="39"/>
    </location>
</feature>
<accession>A0A165YX91</accession>
<sequence>MKKSIHTTIKKYSKKDIFLISLRLFYVISGILIILTGFLDPNTFYHTDMGIRLIILVTLFTYQSNLIAIVSMGNSLKNSIKHEKRTNNIFRLFALSYLTLTFIIYNLFLTGSITNPYSFASLFLHVILPILLILDFIIDTPKIAVSFKKSIYIIVYPIIYFIWVLIVGYFSKWYPYHFINPNMNSKIGLFFNVILLLILTLLIGNIYNLIPKLKNKLKTRHNLHY</sequence>
<dbReference type="PATRIC" id="fig|49547.3.peg.2106"/>
<dbReference type="Proteomes" id="UP000077245">
    <property type="component" value="Unassembled WGS sequence"/>
</dbReference>
<dbReference type="EMBL" id="LWMV01000232">
    <property type="protein sequence ID" value="KZX09978.1"/>
    <property type="molecule type" value="Genomic_DNA"/>
</dbReference>
<keyword evidence="1" id="KW-0472">Membrane</keyword>
<evidence type="ECO:0008006" key="4">
    <source>
        <dbReference type="Google" id="ProtNLM"/>
    </source>
</evidence>
<evidence type="ECO:0000256" key="1">
    <source>
        <dbReference type="SAM" id="Phobius"/>
    </source>
</evidence>